<keyword evidence="1 7" id="KW-0028">Amino-acid biosynthesis</keyword>
<dbReference type="PANTHER" id="PTHR20861:SF1">
    <property type="entry name" value="HOMOSERINE KINASE"/>
    <property type="match status" value="1"/>
</dbReference>
<dbReference type="NCBIfam" id="NF002288">
    <property type="entry name" value="PRK01212.1-4"/>
    <property type="match status" value="1"/>
</dbReference>
<dbReference type="Pfam" id="PF00288">
    <property type="entry name" value="GHMP_kinases_N"/>
    <property type="match status" value="1"/>
</dbReference>
<dbReference type="PATRIC" id="fig|1122169.6.peg.1455"/>
<dbReference type="HAMAP" id="MF_00384">
    <property type="entry name" value="Homoser_kinase"/>
    <property type="match status" value="1"/>
</dbReference>
<dbReference type="InterPro" id="IPR036554">
    <property type="entry name" value="GHMP_kinase_C_sf"/>
</dbReference>
<dbReference type="EC" id="2.7.1.39" evidence="7 8"/>
<dbReference type="SUPFAM" id="SSF54211">
    <property type="entry name" value="Ribosomal protein S5 domain 2-like"/>
    <property type="match status" value="1"/>
</dbReference>
<comment type="pathway">
    <text evidence="7">Amino-acid biosynthesis; L-threonine biosynthesis; L-threonine from L-aspartate: step 4/5.</text>
</comment>
<gene>
    <name evidence="7 11" type="primary">thrB</name>
    <name evidence="11" type="ORF">Lsha_1257</name>
</gene>
<dbReference type="InterPro" id="IPR020568">
    <property type="entry name" value="Ribosomal_Su5_D2-typ_SF"/>
</dbReference>
<evidence type="ECO:0000256" key="2">
    <source>
        <dbReference type="ARBA" id="ARBA00022679"/>
    </source>
</evidence>
<evidence type="ECO:0000256" key="6">
    <source>
        <dbReference type="ARBA" id="ARBA00022840"/>
    </source>
</evidence>
<proteinExistence type="inferred from homology"/>
<evidence type="ECO:0000259" key="10">
    <source>
        <dbReference type="Pfam" id="PF08544"/>
    </source>
</evidence>
<keyword evidence="4 7" id="KW-0547">Nucleotide-binding</keyword>
<keyword evidence="5 7" id="KW-0418">Kinase</keyword>
<dbReference type="Gene3D" id="3.30.70.890">
    <property type="entry name" value="GHMP kinase, C-terminal domain"/>
    <property type="match status" value="1"/>
</dbReference>
<keyword evidence="6 7" id="KW-0067">ATP-binding</keyword>
<dbReference type="GO" id="GO:0005737">
    <property type="term" value="C:cytoplasm"/>
    <property type="evidence" value="ECO:0007669"/>
    <property type="project" value="UniProtKB-SubCell"/>
</dbReference>
<evidence type="ECO:0000259" key="9">
    <source>
        <dbReference type="Pfam" id="PF00288"/>
    </source>
</evidence>
<dbReference type="InterPro" id="IPR006204">
    <property type="entry name" value="GHMP_kinase_N_dom"/>
</dbReference>
<organism evidence="11 12">
    <name type="scientific">Legionella shakespearei DSM 23087</name>
    <dbReference type="NCBI Taxonomy" id="1122169"/>
    <lineage>
        <taxon>Bacteria</taxon>
        <taxon>Pseudomonadati</taxon>
        <taxon>Pseudomonadota</taxon>
        <taxon>Gammaproteobacteria</taxon>
        <taxon>Legionellales</taxon>
        <taxon>Legionellaceae</taxon>
        <taxon>Legionella</taxon>
    </lineage>
</organism>
<dbReference type="NCBIfam" id="TIGR00191">
    <property type="entry name" value="thrB"/>
    <property type="match status" value="1"/>
</dbReference>
<dbReference type="Proteomes" id="UP000054600">
    <property type="component" value="Unassembled WGS sequence"/>
</dbReference>
<dbReference type="Gene3D" id="3.30.230.10">
    <property type="match status" value="1"/>
</dbReference>
<evidence type="ECO:0000256" key="1">
    <source>
        <dbReference type="ARBA" id="ARBA00022605"/>
    </source>
</evidence>
<dbReference type="eggNOG" id="COG0083">
    <property type="taxonomic scope" value="Bacteria"/>
</dbReference>
<comment type="subcellular location">
    <subcellularLocation>
        <location evidence="7">Cytoplasm</location>
    </subcellularLocation>
</comment>
<dbReference type="InterPro" id="IPR014721">
    <property type="entry name" value="Ribsml_uS5_D2-typ_fold_subgr"/>
</dbReference>
<dbReference type="PANTHER" id="PTHR20861">
    <property type="entry name" value="HOMOSERINE/4-DIPHOSPHOCYTIDYL-2-C-METHYL-D-ERYTHRITOL KINASE"/>
    <property type="match status" value="1"/>
</dbReference>
<sequence>MINHLHSVRVFAPATSANMAVGFDILGFAVEGLGDELTLIKTNDETLVIEEVGKSGTIPLGITKNTATVALQAMLDYLNIKQGFKVLIKKNIPVSSGLGGSAASSVAALTALNHFLTRPLGKDQLIEFALQGEQTACGAKHGDNVIPCLFGGMTLLQSLSPVRIIQLPLIPLHIVLIHPHLHLDTREARAALKRHVTLDLFVKQNARIAALVSALYEQNYERFESACVDELIEPMRAHLIPQFYEVKAAAYQYGALACSISGSGPTLFAITKTRGIAERVAQHMSLEFKKAGIPCDAILTRISAEGARVTDIK</sequence>
<comment type="catalytic activity">
    <reaction evidence="7">
        <text>L-homoserine + ATP = O-phospho-L-homoserine + ADP + H(+)</text>
        <dbReference type="Rhea" id="RHEA:13985"/>
        <dbReference type="ChEBI" id="CHEBI:15378"/>
        <dbReference type="ChEBI" id="CHEBI:30616"/>
        <dbReference type="ChEBI" id="CHEBI:57476"/>
        <dbReference type="ChEBI" id="CHEBI:57590"/>
        <dbReference type="ChEBI" id="CHEBI:456216"/>
        <dbReference type="EC" id="2.7.1.39"/>
    </reaction>
</comment>
<dbReference type="Pfam" id="PF08544">
    <property type="entry name" value="GHMP_kinases_C"/>
    <property type="match status" value="1"/>
</dbReference>
<feature type="domain" description="GHMP kinase C-terminal" evidence="10">
    <location>
        <begin position="212"/>
        <end position="288"/>
    </location>
</feature>
<keyword evidence="3 7" id="KW-0791">Threonine biosynthesis</keyword>
<dbReference type="PIRSF" id="PIRSF000676">
    <property type="entry name" value="Homoser_kin"/>
    <property type="match status" value="1"/>
</dbReference>
<dbReference type="STRING" id="1122169.Lsha_1257"/>
<feature type="binding site" evidence="7">
    <location>
        <begin position="93"/>
        <end position="103"/>
    </location>
    <ligand>
        <name>ATP</name>
        <dbReference type="ChEBI" id="CHEBI:30616"/>
    </ligand>
</feature>
<dbReference type="GO" id="GO:0009088">
    <property type="term" value="P:threonine biosynthetic process"/>
    <property type="evidence" value="ECO:0007669"/>
    <property type="project" value="UniProtKB-UniRule"/>
</dbReference>
<protein>
    <recommendedName>
        <fullName evidence="7 8">Homoserine kinase</fullName>
        <shortName evidence="7">HK</shortName>
        <shortName evidence="7">HSK</shortName>
        <ecNumber evidence="7 8">2.7.1.39</ecNumber>
    </recommendedName>
</protein>
<dbReference type="InterPro" id="IPR000870">
    <property type="entry name" value="Homoserine_kinase"/>
</dbReference>
<evidence type="ECO:0000256" key="8">
    <source>
        <dbReference type="NCBIfam" id="TIGR00191"/>
    </source>
</evidence>
<reference evidence="11 12" key="1">
    <citation type="submission" date="2015-11" db="EMBL/GenBank/DDBJ databases">
        <title>Genomic analysis of 38 Legionella species identifies large and diverse effector repertoires.</title>
        <authorList>
            <person name="Burstein D."/>
            <person name="Amaro F."/>
            <person name="Zusman T."/>
            <person name="Lifshitz Z."/>
            <person name="Cohen O."/>
            <person name="Gilbert J.A."/>
            <person name="Pupko T."/>
            <person name="Shuman H.A."/>
            <person name="Segal G."/>
        </authorList>
    </citation>
    <scope>NUCLEOTIDE SEQUENCE [LARGE SCALE GENOMIC DNA]</scope>
    <source>
        <strain evidence="11 12">ATCC 49655</strain>
    </source>
</reference>
<dbReference type="PRINTS" id="PR00958">
    <property type="entry name" value="HOMSERKINASE"/>
</dbReference>
<evidence type="ECO:0000313" key="11">
    <source>
        <dbReference type="EMBL" id="KTD61284.1"/>
    </source>
</evidence>
<dbReference type="AlphaFoldDB" id="A0A0W0YWR5"/>
<dbReference type="GO" id="GO:0004413">
    <property type="term" value="F:homoserine kinase activity"/>
    <property type="evidence" value="ECO:0007669"/>
    <property type="project" value="UniProtKB-UniRule"/>
</dbReference>
<keyword evidence="2 7" id="KW-0808">Transferase</keyword>
<evidence type="ECO:0000256" key="7">
    <source>
        <dbReference type="HAMAP-Rule" id="MF_00384"/>
    </source>
</evidence>
<comment type="caution">
    <text evidence="11">The sequence shown here is derived from an EMBL/GenBank/DDBJ whole genome shotgun (WGS) entry which is preliminary data.</text>
</comment>
<evidence type="ECO:0000256" key="4">
    <source>
        <dbReference type="ARBA" id="ARBA00022741"/>
    </source>
</evidence>
<dbReference type="EMBL" id="LNYW01000038">
    <property type="protein sequence ID" value="KTD61284.1"/>
    <property type="molecule type" value="Genomic_DNA"/>
</dbReference>
<keyword evidence="7" id="KW-0963">Cytoplasm</keyword>
<dbReference type="OrthoDB" id="9769912at2"/>
<dbReference type="InterPro" id="IPR013750">
    <property type="entry name" value="GHMP_kinase_C_dom"/>
</dbReference>
<feature type="domain" description="GHMP kinase N-terminal" evidence="9">
    <location>
        <begin position="65"/>
        <end position="152"/>
    </location>
</feature>
<dbReference type="RefSeq" id="WP_018578175.1">
    <property type="nucleotide sequence ID" value="NZ_KB892426.1"/>
</dbReference>
<accession>A0A0W0YWR5</accession>
<evidence type="ECO:0000256" key="5">
    <source>
        <dbReference type="ARBA" id="ARBA00022777"/>
    </source>
</evidence>
<comment type="similarity">
    <text evidence="7">Belongs to the GHMP kinase family. Homoserine kinase subfamily.</text>
</comment>
<dbReference type="UniPathway" id="UPA00050">
    <property type="reaction ID" value="UER00064"/>
</dbReference>
<comment type="function">
    <text evidence="7">Catalyzes the ATP-dependent phosphorylation of L-homoserine to L-homoserine phosphate.</text>
</comment>
<evidence type="ECO:0000256" key="3">
    <source>
        <dbReference type="ARBA" id="ARBA00022697"/>
    </source>
</evidence>
<name>A0A0W0YWR5_9GAMM</name>
<dbReference type="GO" id="GO:0005524">
    <property type="term" value="F:ATP binding"/>
    <property type="evidence" value="ECO:0007669"/>
    <property type="project" value="UniProtKB-UniRule"/>
</dbReference>
<keyword evidence="12" id="KW-1185">Reference proteome</keyword>
<evidence type="ECO:0000313" key="12">
    <source>
        <dbReference type="Proteomes" id="UP000054600"/>
    </source>
</evidence>
<dbReference type="SUPFAM" id="SSF55060">
    <property type="entry name" value="GHMP Kinase, C-terminal domain"/>
    <property type="match status" value="1"/>
</dbReference>